<dbReference type="PRINTS" id="PR00328">
    <property type="entry name" value="SAR1GTPBP"/>
</dbReference>
<dbReference type="Pfam" id="PF18487">
    <property type="entry name" value="TSR"/>
    <property type="match status" value="1"/>
</dbReference>
<dbReference type="PROSITE" id="PS50092">
    <property type="entry name" value="TSP1"/>
    <property type="match status" value="7"/>
</dbReference>
<evidence type="ECO:0000256" key="6">
    <source>
        <dbReference type="SAM" id="SignalP"/>
    </source>
</evidence>
<evidence type="ECO:0000256" key="4">
    <source>
        <dbReference type="ARBA" id="ARBA00023157"/>
    </source>
</evidence>
<dbReference type="PANTHER" id="PTHR22906:SF21">
    <property type="entry name" value="SEMA DOMAIN-CONTAINING PROTEIN"/>
    <property type="match status" value="1"/>
</dbReference>
<dbReference type="AlphaFoldDB" id="A0A8C6UKV5"/>
<feature type="binding site" evidence="5">
    <location>
        <position position="595"/>
    </location>
    <ligand>
        <name>GTP</name>
        <dbReference type="ChEBI" id="CHEBI:37565"/>
    </ligand>
</feature>
<dbReference type="Proteomes" id="UP000694523">
    <property type="component" value="Unplaced"/>
</dbReference>
<dbReference type="GO" id="GO:0005525">
    <property type="term" value="F:GTP binding"/>
    <property type="evidence" value="ECO:0007669"/>
    <property type="project" value="UniProtKB-KW"/>
</dbReference>
<dbReference type="SMART" id="SM00177">
    <property type="entry name" value="ARF"/>
    <property type="match status" value="1"/>
</dbReference>
<feature type="chain" id="PRO_5034539970" evidence="6">
    <location>
        <begin position="20"/>
        <end position="716"/>
    </location>
</feature>
<evidence type="ECO:0000256" key="3">
    <source>
        <dbReference type="ARBA" id="ARBA00023134"/>
    </source>
</evidence>
<evidence type="ECO:0000256" key="2">
    <source>
        <dbReference type="ARBA" id="ARBA00022741"/>
    </source>
</evidence>
<feature type="signal peptide" evidence="6">
    <location>
        <begin position="1"/>
        <end position="19"/>
    </location>
</feature>
<dbReference type="PROSITE" id="PS51417">
    <property type="entry name" value="ARF"/>
    <property type="match status" value="1"/>
</dbReference>
<reference evidence="7" key="1">
    <citation type="submission" date="2025-08" db="UniProtKB">
        <authorList>
            <consortium name="Ensembl"/>
        </authorList>
    </citation>
    <scope>IDENTIFICATION</scope>
</reference>
<dbReference type="FunFam" id="2.20.100.10:FF:000001">
    <property type="entry name" value="semaphorin-5A isoform X1"/>
    <property type="match status" value="2"/>
</dbReference>
<dbReference type="InterPro" id="IPR052065">
    <property type="entry name" value="Compl_asym_regulator"/>
</dbReference>
<feature type="binding site" evidence="5">
    <location>
        <begin position="651"/>
        <end position="654"/>
    </location>
    <ligand>
        <name>GTP</name>
        <dbReference type="ChEBI" id="CHEBI:37565"/>
    </ligand>
</feature>
<evidence type="ECO:0000256" key="5">
    <source>
        <dbReference type="PIRSR" id="PIRSR606689-1"/>
    </source>
</evidence>
<dbReference type="SMART" id="SM00178">
    <property type="entry name" value="SAR"/>
    <property type="match status" value="1"/>
</dbReference>
<dbReference type="PRINTS" id="PR01705">
    <property type="entry name" value="TSP1REPEAT"/>
</dbReference>
<reference evidence="7" key="2">
    <citation type="submission" date="2025-09" db="UniProtKB">
        <authorList>
            <consortium name="Ensembl"/>
        </authorList>
    </citation>
    <scope>IDENTIFICATION</scope>
</reference>
<dbReference type="Gene3D" id="3.40.50.300">
    <property type="entry name" value="P-loop containing nucleotide triphosphate hydrolases"/>
    <property type="match status" value="1"/>
</dbReference>
<dbReference type="InterPro" id="IPR049536">
    <property type="entry name" value="CFP_TSR-0"/>
</dbReference>
<evidence type="ECO:0000313" key="7">
    <source>
        <dbReference type="Ensembl" id="ENSNMLP00000037851.1"/>
    </source>
</evidence>
<evidence type="ECO:0000256" key="1">
    <source>
        <dbReference type="ARBA" id="ARBA00022737"/>
    </source>
</evidence>
<dbReference type="InterPro" id="IPR000884">
    <property type="entry name" value="TSP1_rpt"/>
</dbReference>
<proteinExistence type="predicted"/>
<organism evidence="7 8">
    <name type="scientific">Neogobius melanostomus</name>
    <name type="common">round goby</name>
    <dbReference type="NCBI Taxonomy" id="47308"/>
    <lineage>
        <taxon>Eukaryota</taxon>
        <taxon>Metazoa</taxon>
        <taxon>Chordata</taxon>
        <taxon>Craniata</taxon>
        <taxon>Vertebrata</taxon>
        <taxon>Euteleostomi</taxon>
        <taxon>Actinopterygii</taxon>
        <taxon>Neopterygii</taxon>
        <taxon>Teleostei</taxon>
        <taxon>Neoteleostei</taxon>
        <taxon>Acanthomorphata</taxon>
        <taxon>Gobiaria</taxon>
        <taxon>Gobiiformes</taxon>
        <taxon>Gobioidei</taxon>
        <taxon>Gobiidae</taxon>
        <taxon>Benthophilinae</taxon>
        <taxon>Neogobiini</taxon>
        <taxon>Neogobius</taxon>
    </lineage>
</organism>
<dbReference type="InterPro" id="IPR027417">
    <property type="entry name" value="P-loop_NTPase"/>
</dbReference>
<protein>
    <submittedName>
        <fullName evidence="7">Uncharacterized protein</fullName>
    </submittedName>
</protein>
<keyword evidence="1" id="KW-0677">Repeat</keyword>
<dbReference type="PANTHER" id="PTHR22906">
    <property type="entry name" value="PROPERDIN"/>
    <property type="match status" value="1"/>
</dbReference>
<accession>A0A8C6UKV5</accession>
<dbReference type="Pfam" id="PF00090">
    <property type="entry name" value="TSP_1"/>
    <property type="match status" value="8"/>
</dbReference>
<keyword evidence="8" id="KW-1185">Reference proteome</keyword>
<dbReference type="SMART" id="SM00209">
    <property type="entry name" value="TSP1"/>
    <property type="match status" value="8"/>
</dbReference>
<evidence type="ECO:0000313" key="8">
    <source>
        <dbReference type="Proteomes" id="UP000694523"/>
    </source>
</evidence>
<dbReference type="SUPFAM" id="SSF82895">
    <property type="entry name" value="TSP-1 type 1 repeat"/>
    <property type="match status" value="8"/>
</dbReference>
<sequence length="716" mass="77743">MDVFWCTLLLLLHFHTTDGVQCFSRFVPSSLTCEGVIGEVDQDTCCLNPKYGFMSENGGCHSCGPPTWTSWSDWSQCTTLCGEGVRLRRRSCYGISQSACATGDKLQAEACNGTCCDGEGWSPWSDWSACSVSCGEGVKHRKRKCSAQQECVLACPGDSEETQACPVLTCPDHGGWSVWADWSECSGTCIHHQGNVPTRVRRRSCSSPPPSVQPPGDGCPGDSVHTQQCTELPNCAVDGGWGPWSDPGPCSVSCGEGLQLSHRSCDQPPTQYGGRYCDGPSTRTSVCKSPCPVPSFWTGWSEWSECSGTCLPDEGRPPQRTRQRLCITPGGSGTCEGPTHESGPCPGLDYCKVHGSWGPWSAFSACPVTCGVGLQTSTRSCNSPAPKHGGQRCPGDTSRFQMCNTQHQCPVDGVWSEWSPWEPCQDVYEPDESINCENLGGTQSRQRYCLHRALGGAACPLEPLSETRVCYDVDGCYVKGQWAGWEPWSQCKPPCGAGSKRSRKAWCKPDFKDYRSPLKCPLLTAPWEPVGPREPLHARAPVPALRGHRPGLCRENGPAVPPQTARVCGHHPDQGLQHGAAEAERLPLPGVGRGGQEKLRPLWKSYTRRTDGLVFVVDAADPERMEEARLELHRVARSQENQGVPILVLANKQDLPGAMAAIQVDKALSLHELSPSTLHHTQGCSAVDGGGLQLGLEILHHMILRKRKTQNQSGKR</sequence>
<dbReference type="InterPro" id="IPR006689">
    <property type="entry name" value="Small_GTPase_ARF/SAR"/>
</dbReference>
<dbReference type="Ensembl" id="ENSNMLT00000042152.1">
    <property type="protein sequence ID" value="ENSNMLP00000037851.1"/>
    <property type="gene ID" value="ENSNMLG00000023422.1"/>
</dbReference>
<keyword evidence="3 5" id="KW-0342">GTP-binding</keyword>
<keyword evidence="2 5" id="KW-0547">Nucleotide-binding</keyword>
<dbReference type="InterPro" id="IPR036383">
    <property type="entry name" value="TSP1_rpt_sf"/>
</dbReference>
<name>A0A8C6UKV5_9GOBI</name>
<dbReference type="Pfam" id="PF00025">
    <property type="entry name" value="Arf"/>
    <property type="match status" value="1"/>
</dbReference>
<dbReference type="SUPFAM" id="SSF52540">
    <property type="entry name" value="P-loop containing nucleoside triphosphate hydrolases"/>
    <property type="match status" value="1"/>
</dbReference>
<dbReference type="GO" id="GO:0003924">
    <property type="term" value="F:GTPase activity"/>
    <property type="evidence" value="ECO:0007669"/>
    <property type="project" value="InterPro"/>
</dbReference>
<keyword evidence="6" id="KW-0732">Signal</keyword>
<keyword evidence="4" id="KW-1015">Disulfide bond</keyword>
<dbReference type="Gene3D" id="2.20.100.10">
    <property type="entry name" value="Thrombospondin type-1 (TSP1) repeat"/>
    <property type="match status" value="7"/>
</dbReference>